<dbReference type="InterPro" id="IPR021109">
    <property type="entry name" value="Peptidase_aspartic_dom_sf"/>
</dbReference>
<sequence>MDEKDRPQNLRPSNMSTRGRPPRNARNVSGSQGAARDSTLRSEARAPARAYAIRARKEASSPYVITGTLSLYHPNVTALIDSRLTHLYVCENLVSSMKLPIEITKFMIKASNPLGKYVLVDKVCKNCPLMTRGNCFSADLMLLPFDEFDVILGMVWLTLHDAVVNCRRKTIELKCQNNEILWIESDELNLLPIVISFMSAQRYMRKGCDAYLAYVLDTKVSKKKIESVPIVCEYTDVFPEELSGLPLVREVKFAIEVVLGTSRISIAPYRMASTELKDLKIQLQELTNRGATVFSKIDLRFGYYQLRVKDSDVPKTAFRTRYKHYEFLVMPFGLTNAPAIFMDLMNRIFRPYSDRFFVSEHVEHLRIVLQTLKDKQLYAKFSKCEFWLQEVGFLGHIVSTDGIRVDPRKISTVVN</sequence>
<dbReference type="Proteomes" id="UP000325315">
    <property type="component" value="Unassembled WGS sequence"/>
</dbReference>
<dbReference type="EMBL" id="SMMG02000006">
    <property type="protein sequence ID" value="KAA3470504.1"/>
    <property type="molecule type" value="Genomic_DNA"/>
</dbReference>
<evidence type="ECO:0000313" key="4">
    <source>
        <dbReference type="Proteomes" id="UP000325315"/>
    </source>
</evidence>
<accession>A0A5B6VNB7</accession>
<feature type="region of interest" description="Disordered" evidence="1">
    <location>
        <begin position="1"/>
        <end position="43"/>
    </location>
</feature>
<dbReference type="Pfam" id="PF00078">
    <property type="entry name" value="RVT_1"/>
    <property type="match status" value="1"/>
</dbReference>
<dbReference type="PANTHER" id="PTHR24559:SF444">
    <property type="entry name" value="REVERSE TRANSCRIPTASE DOMAIN-CONTAINING PROTEIN"/>
    <property type="match status" value="1"/>
</dbReference>
<dbReference type="CDD" id="cd00303">
    <property type="entry name" value="retropepsin_like"/>
    <property type="match status" value="1"/>
</dbReference>
<comment type="caution">
    <text evidence="3">The sequence shown here is derived from an EMBL/GenBank/DDBJ whole genome shotgun (WGS) entry which is preliminary data.</text>
</comment>
<dbReference type="InterPro" id="IPR053134">
    <property type="entry name" value="RNA-dir_DNA_polymerase"/>
</dbReference>
<gene>
    <name evidence="3" type="ORF">EPI10_016209</name>
</gene>
<evidence type="ECO:0000313" key="3">
    <source>
        <dbReference type="EMBL" id="KAA3470504.1"/>
    </source>
</evidence>
<proteinExistence type="predicted"/>
<dbReference type="InterPro" id="IPR000477">
    <property type="entry name" value="RT_dom"/>
</dbReference>
<dbReference type="SUPFAM" id="SSF56672">
    <property type="entry name" value="DNA/RNA polymerases"/>
    <property type="match status" value="1"/>
</dbReference>
<dbReference type="Pfam" id="PF08284">
    <property type="entry name" value="RVP_2"/>
    <property type="match status" value="1"/>
</dbReference>
<organism evidence="3 4">
    <name type="scientific">Gossypium australe</name>
    <dbReference type="NCBI Taxonomy" id="47621"/>
    <lineage>
        <taxon>Eukaryota</taxon>
        <taxon>Viridiplantae</taxon>
        <taxon>Streptophyta</taxon>
        <taxon>Embryophyta</taxon>
        <taxon>Tracheophyta</taxon>
        <taxon>Spermatophyta</taxon>
        <taxon>Magnoliopsida</taxon>
        <taxon>eudicotyledons</taxon>
        <taxon>Gunneridae</taxon>
        <taxon>Pentapetalae</taxon>
        <taxon>rosids</taxon>
        <taxon>malvids</taxon>
        <taxon>Malvales</taxon>
        <taxon>Malvaceae</taxon>
        <taxon>Malvoideae</taxon>
        <taxon>Gossypium</taxon>
    </lineage>
</organism>
<protein>
    <submittedName>
        <fullName evidence="3">DNA/RNA polymerases superfamily protein</fullName>
    </submittedName>
</protein>
<evidence type="ECO:0000256" key="1">
    <source>
        <dbReference type="SAM" id="MobiDB-lite"/>
    </source>
</evidence>
<dbReference type="CDD" id="cd01647">
    <property type="entry name" value="RT_LTR"/>
    <property type="match status" value="1"/>
</dbReference>
<dbReference type="InterPro" id="IPR043128">
    <property type="entry name" value="Rev_trsase/Diguanyl_cyclase"/>
</dbReference>
<dbReference type="PANTHER" id="PTHR24559">
    <property type="entry name" value="TRANSPOSON TY3-I GAG-POL POLYPROTEIN"/>
    <property type="match status" value="1"/>
</dbReference>
<feature type="domain" description="Reverse transcriptase" evidence="2">
    <location>
        <begin position="287"/>
        <end position="397"/>
    </location>
</feature>
<dbReference type="Gene3D" id="3.10.10.10">
    <property type="entry name" value="HIV Type 1 Reverse Transcriptase, subunit A, domain 1"/>
    <property type="match status" value="1"/>
</dbReference>
<name>A0A5B6VNB7_9ROSI</name>
<dbReference type="AlphaFoldDB" id="A0A5B6VNB7"/>
<dbReference type="OrthoDB" id="437338at2759"/>
<reference evidence="4" key="1">
    <citation type="journal article" date="2019" name="Plant Biotechnol. J.">
        <title>Genome sequencing of the Australian wild diploid species Gossypium australe highlights disease resistance and delayed gland morphogenesis.</title>
        <authorList>
            <person name="Cai Y."/>
            <person name="Cai X."/>
            <person name="Wang Q."/>
            <person name="Wang P."/>
            <person name="Zhang Y."/>
            <person name="Cai C."/>
            <person name="Xu Y."/>
            <person name="Wang K."/>
            <person name="Zhou Z."/>
            <person name="Wang C."/>
            <person name="Geng S."/>
            <person name="Li B."/>
            <person name="Dong Q."/>
            <person name="Hou Y."/>
            <person name="Wang H."/>
            <person name="Ai P."/>
            <person name="Liu Z."/>
            <person name="Yi F."/>
            <person name="Sun M."/>
            <person name="An G."/>
            <person name="Cheng J."/>
            <person name="Zhang Y."/>
            <person name="Shi Q."/>
            <person name="Xie Y."/>
            <person name="Shi X."/>
            <person name="Chang Y."/>
            <person name="Huang F."/>
            <person name="Chen Y."/>
            <person name="Hong S."/>
            <person name="Mi L."/>
            <person name="Sun Q."/>
            <person name="Zhang L."/>
            <person name="Zhou B."/>
            <person name="Peng R."/>
            <person name="Zhang X."/>
            <person name="Liu F."/>
        </authorList>
    </citation>
    <scope>NUCLEOTIDE SEQUENCE [LARGE SCALE GENOMIC DNA]</scope>
    <source>
        <strain evidence="4">cv. PA1801</strain>
    </source>
</reference>
<keyword evidence="4" id="KW-1185">Reference proteome</keyword>
<evidence type="ECO:0000259" key="2">
    <source>
        <dbReference type="Pfam" id="PF00078"/>
    </source>
</evidence>
<dbReference type="Gene3D" id="3.30.70.270">
    <property type="match status" value="1"/>
</dbReference>
<dbReference type="Gene3D" id="2.40.70.10">
    <property type="entry name" value="Acid Proteases"/>
    <property type="match status" value="1"/>
</dbReference>
<dbReference type="InterPro" id="IPR043502">
    <property type="entry name" value="DNA/RNA_pol_sf"/>
</dbReference>